<dbReference type="GO" id="GO:0016740">
    <property type="term" value="F:transferase activity"/>
    <property type="evidence" value="ECO:0007669"/>
    <property type="project" value="UniProtKB-KW"/>
</dbReference>
<protein>
    <submittedName>
        <fullName evidence="3">Rhodanese-related sulfurtransferase</fullName>
    </submittedName>
</protein>
<dbReference type="CDD" id="cd00158">
    <property type="entry name" value="RHOD"/>
    <property type="match status" value="1"/>
</dbReference>
<accession>A0A1T4RTK8</accession>
<dbReference type="Gene3D" id="3.40.250.10">
    <property type="entry name" value="Rhodanese-like domain"/>
    <property type="match status" value="1"/>
</dbReference>
<dbReference type="InterPro" id="IPR036873">
    <property type="entry name" value="Rhodanese-like_dom_sf"/>
</dbReference>
<dbReference type="InterPro" id="IPR001763">
    <property type="entry name" value="Rhodanese-like_dom"/>
</dbReference>
<keyword evidence="3" id="KW-0808">Transferase</keyword>
<reference evidence="4" key="1">
    <citation type="submission" date="2017-02" db="EMBL/GenBank/DDBJ databases">
        <authorList>
            <person name="Varghese N."/>
            <person name="Submissions S."/>
        </authorList>
    </citation>
    <scope>NUCLEOTIDE SEQUENCE [LARGE SCALE GENOMIC DNA]</scope>
    <source>
        <strain evidence="4">DSM 16521</strain>
    </source>
</reference>
<dbReference type="PANTHER" id="PTHR43031:SF16">
    <property type="entry name" value="OXIDOREDUCTASE"/>
    <property type="match status" value="1"/>
</dbReference>
<name>A0A1T4RTK8_9FIRM</name>
<keyword evidence="1" id="KW-0812">Transmembrane</keyword>
<dbReference type="InterPro" id="IPR050229">
    <property type="entry name" value="GlpE_sulfurtransferase"/>
</dbReference>
<feature type="transmembrane region" description="Helical" evidence="1">
    <location>
        <begin position="79"/>
        <end position="98"/>
    </location>
</feature>
<sequence length="117" mass="13499">MCMDAKQFLRSMPKDFYLIKADVLADKIKNQEWLKQAYFLDLRQPEEHAQNGLPGSKQCLLKDLPDRFQELFPDRERPLVVYCNGGVQSIYAVMFLVMQGYKEARSLAGGYKKFLGG</sequence>
<dbReference type="SMART" id="SM00450">
    <property type="entry name" value="RHOD"/>
    <property type="match status" value="1"/>
</dbReference>
<evidence type="ECO:0000259" key="2">
    <source>
        <dbReference type="PROSITE" id="PS50206"/>
    </source>
</evidence>
<dbReference type="PROSITE" id="PS50206">
    <property type="entry name" value="RHODANESE_3"/>
    <property type="match status" value="1"/>
</dbReference>
<gene>
    <name evidence="3" type="ORF">SAMN02745885_02244</name>
</gene>
<dbReference type="Proteomes" id="UP000189933">
    <property type="component" value="Unassembled WGS sequence"/>
</dbReference>
<keyword evidence="1" id="KW-0472">Membrane</keyword>
<keyword evidence="1" id="KW-1133">Transmembrane helix</keyword>
<feature type="domain" description="Rhodanese" evidence="2">
    <location>
        <begin position="35"/>
        <end position="116"/>
    </location>
</feature>
<dbReference type="EMBL" id="FUXM01000035">
    <property type="protein sequence ID" value="SKA19098.1"/>
    <property type="molecule type" value="Genomic_DNA"/>
</dbReference>
<dbReference type="SUPFAM" id="SSF52821">
    <property type="entry name" value="Rhodanese/Cell cycle control phosphatase"/>
    <property type="match status" value="1"/>
</dbReference>
<proteinExistence type="predicted"/>
<dbReference type="Pfam" id="PF00581">
    <property type="entry name" value="Rhodanese"/>
    <property type="match status" value="1"/>
</dbReference>
<evidence type="ECO:0000313" key="3">
    <source>
        <dbReference type="EMBL" id="SKA19098.1"/>
    </source>
</evidence>
<dbReference type="PANTHER" id="PTHR43031">
    <property type="entry name" value="FAD-DEPENDENT OXIDOREDUCTASE"/>
    <property type="match status" value="1"/>
</dbReference>
<dbReference type="AlphaFoldDB" id="A0A1T4RTK8"/>
<evidence type="ECO:0000313" key="4">
    <source>
        <dbReference type="Proteomes" id="UP000189933"/>
    </source>
</evidence>
<evidence type="ECO:0000256" key="1">
    <source>
        <dbReference type="SAM" id="Phobius"/>
    </source>
</evidence>
<keyword evidence="4" id="KW-1185">Reference proteome</keyword>
<organism evidence="3 4">
    <name type="scientific">Carboxydocella sporoproducens DSM 16521</name>
    <dbReference type="NCBI Taxonomy" id="1121270"/>
    <lineage>
        <taxon>Bacteria</taxon>
        <taxon>Bacillati</taxon>
        <taxon>Bacillota</taxon>
        <taxon>Clostridia</taxon>
        <taxon>Eubacteriales</taxon>
        <taxon>Clostridiales Family XVI. Incertae Sedis</taxon>
        <taxon>Carboxydocella</taxon>
    </lineage>
</organism>